<comment type="caution">
    <text evidence="2">The sequence shown here is derived from an EMBL/GenBank/DDBJ whole genome shotgun (WGS) entry which is preliminary data.</text>
</comment>
<evidence type="ECO:0000256" key="1">
    <source>
        <dbReference type="SAM" id="MobiDB-lite"/>
    </source>
</evidence>
<feature type="compositionally biased region" description="Low complexity" evidence="1">
    <location>
        <begin position="26"/>
        <end position="40"/>
    </location>
</feature>
<name>A0AAE1AC95_9GAST</name>
<gene>
    <name evidence="2" type="ORF">RRG08_062713</name>
</gene>
<reference evidence="2" key="1">
    <citation type="journal article" date="2023" name="G3 (Bethesda)">
        <title>A reference genome for the long-term kleptoplast-retaining sea slug Elysia crispata morphotype clarki.</title>
        <authorList>
            <person name="Eastman K.E."/>
            <person name="Pendleton A.L."/>
            <person name="Shaikh M.A."/>
            <person name="Suttiyut T."/>
            <person name="Ogas R."/>
            <person name="Tomko P."/>
            <person name="Gavelis G."/>
            <person name="Widhalm J.R."/>
            <person name="Wisecaver J.H."/>
        </authorList>
    </citation>
    <scope>NUCLEOTIDE SEQUENCE</scope>
    <source>
        <strain evidence="2">ECLA1</strain>
    </source>
</reference>
<sequence length="154" mass="15817">MNSRIPPSIPLPSDQASTSLTVSQKSAPSSSPQTYSSASYRPLHSPTKSVSLESGPKFPYDPSTAPYVPSSHVTSSFSHPATSYSTNPTPAAGPASPPSGPSTSGKGGKPERAGQERQPACESTRESEVKGAADKFGYGKDTSTPPLGKTHAGK</sequence>
<keyword evidence="3" id="KW-1185">Reference proteome</keyword>
<protein>
    <submittedName>
        <fullName evidence="2">Uncharacterized protein</fullName>
    </submittedName>
</protein>
<accession>A0AAE1AC95</accession>
<organism evidence="2 3">
    <name type="scientific">Elysia crispata</name>
    <name type="common">lettuce slug</name>
    <dbReference type="NCBI Taxonomy" id="231223"/>
    <lineage>
        <taxon>Eukaryota</taxon>
        <taxon>Metazoa</taxon>
        <taxon>Spiralia</taxon>
        <taxon>Lophotrochozoa</taxon>
        <taxon>Mollusca</taxon>
        <taxon>Gastropoda</taxon>
        <taxon>Heterobranchia</taxon>
        <taxon>Euthyneura</taxon>
        <taxon>Panpulmonata</taxon>
        <taxon>Sacoglossa</taxon>
        <taxon>Placobranchoidea</taxon>
        <taxon>Plakobranchidae</taxon>
        <taxon>Elysia</taxon>
    </lineage>
</organism>
<proteinExistence type="predicted"/>
<feature type="compositionally biased region" description="Basic and acidic residues" evidence="1">
    <location>
        <begin position="123"/>
        <end position="133"/>
    </location>
</feature>
<feature type="compositionally biased region" description="Polar residues" evidence="1">
    <location>
        <begin position="71"/>
        <end position="84"/>
    </location>
</feature>
<dbReference type="EMBL" id="JAWDGP010002178">
    <property type="protein sequence ID" value="KAK3784968.1"/>
    <property type="molecule type" value="Genomic_DNA"/>
</dbReference>
<dbReference type="AlphaFoldDB" id="A0AAE1AC95"/>
<feature type="compositionally biased region" description="Low complexity" evidence="1">
    <location>
        <begin position="85"/>
        <end position="94"/>
    </location>
</feature>
<dbReference type="Proteomes" id="UP001283361">
    <property type="component" value="Unassembled WGS sequence"/>
</dbReference>
<feature type="region of interest" description="Disordered" evidence="1">
    <location>
        <begin position="1"/>
        <end position="154"/>
    </location>
</feature>
<evidence type="ECO:0000313" key="3">
    <source>
        <dbReference type="Proteomes" id="UP001283361"/>
    </source>
</evidence>
<feature type="compositionally biased region" description="Polar residues" evidence="1">
    <location>
        <begin position="14"/>
        <end position="25"/>
    </location>
</feature>
<evidence type="ECO:0000313" key="2">
    <source>
        <dbReference type="EMBL" id="KAK3784968.1"/>
    </source>
</evidence>